<sequence length="48" mass="5209">SRPNQEYSNLMPGVGNNTGDGWHVVRGKLHYKVAALTGNQSLTEKPGE</sequence>
<dbReference type="AlphaFoldDB" id="X1UU52"/>
<comment type="caution">
    <text evidence="2">The sequence shown here is derived from an EMBL/GenBank/DDBJ whole genome shotgun (WGS) entry which is preliminary data.</text>
</comment>
<feature type="region of interest" description="Disordered" evidence="1">
    <location>
        <begin position="1"/>
        <end position="20"/>
    </location>
</feature>
<feature type="non-terminal residue" evidence="2">
    <location>
        <position position="1"/>
    </location>
</feature>
<proteinExistence type="predicted"/>
<reference evidence="2" key="1">
    <citation type="journal article" date="2014" name="Front. Microbiol.">
        <title>High frequency of phylogenetically diverse reductive dehalogenase-homologous genes in deep subseafloor sedimentary metagenomes.</title>
        <authorList>
            <person name="Kawai M."/>
            <person name="Futagami T."/>
            <person name="Toyoda A."/>
            <person name="Takaki Y."/>
            <person name="Nishi S."/>
            <person name="Hori S."/>
            <person name="Arai W."/>
            <person name="Tsubouchi T."/>
            <person name="Morono Y."/>
            <person name="Uchiyama I."/>
            <person name="Ito T."/>
            <person name="Fujiyama A."/>
            <person name="Inagaki F."/>
            <person name="Takami H."/>
        </authorList>
    </citation>
    <scope>NUCLEOTIDE SEQUENCE</scope>
    <source>
        <strain evidence="2">Expedition CK06-06</strain>
    </source>
</reference>
<evidence type="ECO:0000256" key="1">
    <source>
        <dbReference type="SAM" id="MobiDB-lite"/>
    </source>
</evidence>
<protein>
    <submittedName>
        <fullName evidence="2">Uncharacterized protein</fullName>
    </submittedName>
</protein>
<gene>
    <name evidence="2" type="ORF">S12H4_55371</name>
</gene>
<organism evidence="2">
    <name type="scientific">marine sediment metagenome</name>
    <dbReference type="NCBI Taxonomy" id="412755"/>
    <lineage>
        <taxon>unclassified sequences</taxon>
        <taxon>metagenomes</taxon>
        <taxon>ecological metagenomes</taxon>
    </lineage>
</organism>
<accession>X1UU52</accession>
<evidence type="ECO:0000313" key="2">
    <source>
        <dbReference type="EMBL" id="GAJ20969.1"/>
    </source>
</evidence>
<name>X1UU52_9ZZZZ</name>
<dbReference type="EMBL" id="BARW01035516">
    <property type="protein sequence ID" value="GAJ20969.1"/>
    <property type="molecule type" value="Genomic_DNA"/>
</dbReference>